<proteinExistence type="predicted"/>
<accession>A0A8H9K6J8</accession>
<dbReference type="InterPro" id="IPR036779">
    <property type="entry name" value="LysM_dom_sf"/>
</dbReference>
<dbReference type="Proteomes" id="UP000863257">
    <property type="component" value="Unassembled WGS sequence"/>
</dbReference>
<gene>
    <name evidence="2" type="ORF">I7730_01035</name>
</gene>
<protein>
    <submittedName>
        <fullName evidence="2">LysM domain-containing protein</fullName>
    </submittedName>
</protein>
<name>A0A8H9K6J8_VIBVL</name>
<dbReference type="Pfam" id="PF01476">
    <property type="entry name" value="LysM"/>
    <property type="match status" value="1"/>
</dbReference>
<sequence length="456" mass="50972">MATNKRYDALQNLAKWLVIKKNFPHLVSGFVKHTFDTVEGAENCNDGADLLGKYSITTDQLSVYLNDIGMMDAVDAVLDASTNTPIVKKVLQVKGVNLDALKRKNIAQARRLATETFLSLNMDSRFLTLHKMQANGNKRVGPMIASMLGLGEDFDKSCAFSSIRSGIDDSAFKKRNKNINLAAVSNGAKDMIAEMLAKEAVPIMNKREIPFAEDIKQKFADLRRKVKAGLATASVIGTATYAAAFGITMDVNHPLFEGAPEIQVEQLSDESFDKTMGQKLGGWVYDHETSNFYKAHKNLTEIDTTGPLPHEFVKEFAEVDWKIKDITETEQVILATIESIIEEESQGMILDSYVVQSGDTLLSIADKALHELYSDYVSVLTDQEFINLQYEIVEQLAEQNNISNPDFILTGDLLEFPKEIRQQMLEMSLDDRVDVLADKIDRSDSVEVAHHRKMKF</sequence>
<dbReference type="InterPro" id="IPR018392">
    <property type="entry name" value="LysM"/>
</dbReference>
<evidence type="ECO:0000313" key="2">
    <source>
        <dbReference type="EMBL" id="HAS8538383.1"/>
    </source>
</evidence>
<dbReference type="AlphaFoldDB" id="A0A8H9K6J8"/>
<evidence type="ECO:0000259" key="1">
    <source>
        <dbReference type="Pfam" id="PF01476"/>
    </source>
</evidence>
<dbReference type="CDD" id="cd00118">
    <property type="entry name" value="LysM"/>
    <property type="match status" value="1"/>
</dbReference>
<feature type="domain" description="LysM" evidence="1">
    <location>
        <begin position="353"/>
        <end position="367"/>
    </location>
</feature>
<organism evidence="2">
    <name type="scientific">Vibrio vulnificus</name>
    <dbReference type="NCBI Taxonomy" id="672"/>
    <lineage>
        <taxon>Bacteria</taxon>
        <taxon>Pseudomonadati</taxon>
        <taxon>Pseudomonadota</taxon>
        <taxon>Gammaproteobacteria</taxon>
        <taxon>Vibrionales</taxon>
        <taxon>Vibrionaceae</taxon>
        <taxon>Vibrio</taxon>
    </lineage>
</organism>
<reference evidence="2" key="2">
    <citation type="submission" date="2019-01" db="EMBL/GenBank/DDBJ databases">
        <authorList>
            <consortium name="NCBI Pathogen Detection Project"/>
        </authorList>
    </citation>
    <scope>NUCLEOTIDE SEQUENCE</scope>
    <source>
        <strain evidence="2">BCW_3452</strain>
    </source>
</reference>
<reference evidence="2" key="1">
    <citation type="journal article" date="2018" name="Genome Biol.">
        <title>SKESA: strategic k-mer extension for scrupulous assemblies.</title>
        <authorList>
            <person name="Souvorov A."/>
            <person name="Agarwala R."/>
            <person name="Lipman D.J."/>
        </authorList>
    </citation>
    <scope>NUCLEOTIDE SEQUENCE</scope>
    <source>
        <strain evidence="2">BCW_3452</strain>
    </source>
</reference>
<dbReference type="Gene3D" id="3.10.350.10">
    <property type="entry name" value="LysM domain"/>
    <property type="match status" value="1"/>
</dbReference>
<comment type="caution">
    <text evidence="2">The sequence shown here is derived from an EMBL/GenBank/DDBJ whole genome shotgun (WGS) entry which is preliminary data.</text>
</comment>
<dbReference type="EMBL" id="DACRBY010000001">
    <property type="protein sequence ID" value="HAS8538383.1"/>
    <property type="molecule type" value="Genomic_DNA"/>
</dbReference>